<dbReference type="GeneID" id="24843570"/>
<dbReference type="STRING" id="1434108.MSBRM_0403"/>
<dbReference type="PATRIC" id="fig|1434108.4.peg.466"/>
<dbReference type="HOGENOM" id="CLU_351168_0_0_2"/>
<evidence type="ECO:0000313" key="2">
    <source>
        <dbReference type="EMBL" id="AKB53401.1"/>
    </source>
</evidence>
<dbReference type="InterPro" id="IPR007160">
    <property type="entry name" value="DUF362"/>
</dbReference>
<name>A0A0E3LMP9_METBA</name>
<dbReference type="AlphaFoldDB" id="A0A0E3LMP9"/>
<accession>A0A0E3LMP9</accession>
<gene>
    <name evidence="2" type="ORF">MSBRM_0403</name>
</gene>
<evidence type="ECO:0000259" key="1">
    <source>
        <dbReference type="Pfam" id="PF04015"/>
    </source>
</evidence>
<dbReference type="Proteomes" id="UP000033033">
    <property type="component" value="Chromosome"/>
</dbReference>
<dbReference type="KEGG" id="mby:MSBRM_0403"/>
<organism evidence="2 3">
    <name type="scientific">Methanosarcina barkeri MS</name>
    <dbReference type="NCBI Taxonomy" id="1434108"/>
    <lineage>
        <taxon>Archaea</taxon>
        <taxon>Methanobacteriati</taxon>
        <taxon>Methanobacteriota</taxon>
        <taxon>Stenosarchaea group</taxon>
        <taxon>Methanomicrobia</taxon>
        <taxon>Methanosarcinales</taxon>
        <taxon>Methanosarcinaceae</taxon>
        <taxon>Methanosarcina</taxon>
    </lineage>
</organism>
<feature type="domain" description="DUF362" evidence="1">
    <location>
        <begin position="288"/>
        <end position="438"/>
    </location>
</feature>
<dbReference type="EMBL" id="CP009528">
    <property type="protein sequence ID" value="AKB53401.1"/>
    <property type="molecule type" value="Genomic_DNA"/>
</dbReference>
<proteinExistence type="predicted"/>
<keyword evidence="3" id="KW-1185">Reference proteome</keyword>
<sequence>MSVINEETSKGAVVDSQLGKRKVDSEGSPVAGSRMDVSKTYAGIPVLLQKVIDENNTAAWAEIVERIDYIYANLDHSLGGLDRETGFASKVKSQIQDGKKLLFKPNLVNPTAIDAGTHGEGLGAPICTDWSLIAALMRWFHDRLDIHYHQMALGEASTAVLGLTISLRLASGKDIATEALFEGKSEDFYGGWGFFFVRKYLSERHPSSHEDDPMRGYEDSVAGRFFPPGKAGNRLMVYDLNKLDEDTSRGRTVAVPEGDNYKEITLHKVIVGGEPGDSNDLKDYPGCILINVPKMKIHAQDLLTNATKNLGIGLYPTQAPCDPGSGDMKWKYACPSRFPSFKGGLPHMPWVVKMDDDTNLPVRDEKGEYITTKTAGMPGTQVDVIRAVQAQNIFMVHVIDGIDMININHEGNGTSVKIPEGYVWASLDCVAIDLLCARYCFKTVPMREALKLKDENGWPTEFVHHVPVAIIDGKNIATEEDLDSPLFRYNLYHYAEARGVGQQKYYVVGWDALTETPLASLEGHLGRIEDKKFLELMTKTMYYNPSCMLWDMQKTLLSYAEAHDKLTGSSLLKEFMDGFDENNDGIIDYDENGRKGIWIPFFRMMSHYFDIMATEEYGQLRGNFYTIAEISLKPTNKNWNPGGHDFAQEHALVWTATLAFEMSREEGGEDPFVPGMIWGKGIWPSWQLATHIKLTNSIYGSQSPETINFQSLYGTAFQYADKTRNGGAYTGSTNQLVSDPASIKNYFKAVYEGADPLGFTLYVPAGYGSLEARRIPNVEETEDPGKVFTAHFDGGAEVW</sequence>
<dbReference type="RefSeq" id="WP_080941542.1">
    <property type="nucleotide sequence ID" value="NZ_CP009528.1"/>
</dbReference>
<dbReference type="Pfam" id="PF04015">
    <property type="entry name" value="DUF362"/>
    <property type="match status" value="1"/>
</dbReference>
<evidence type="ECO:0000313" key="3">
    <source>
        <dbReference type="Proteomes" id="UP000033033"/>
    </source>
</evidence>
<reference evidence="2 3" key="1">
    <citation type="submission" date="2014-07" db="EMBL/GenBank/DDBJ databases">
        <title>Methanogenic archaea and the global carbon cycle.</title>
        <authorList>
            <person name="Henriksen J.R."/>
            <person name="Luke J."/>
            <person name="Reinhart S."/>
            <person name="Benedict M.N."/>
            <person name="Youngblut N.D."/>
            <person name="Metcalf M.E."/>
            <person name="Whitaker R.J."/>
            <person name="Metcalf W.W."/>
        </authorList>
    </citation>
    <scope>NUCLEOTIDE SEQUENCE [LARGE SCALE GENOMIC DNA]</scope>
    <source>
        <strain evidence="2 3">MS</strain>
    </source>
</reference>
<protein>
    <recommendedName>
        <fullName evidence="1">DUF362 domain-containing protein</fullName>
    </recommendedName>
</protein>